<keyword evidence="5" id="KW-1185">Reference proteome</keyword>
<dbReference type="InterPro" id="IPR046253">
    <property type="entry name" value="DUF6286"/>
</dbReference>
<evidence type="ECO:0000313" key="5">
    <source>
        <dbReference type="Proteomes" id="UP000641932"/>
    </source>
</evidence>
<dbReference type="Pfam" id="PF19803">
    <property type="entry name" value="DUF6286"/>
    <property type="match status" value="1"/>
</dbReference>
<keyword evidence="2" id="KW-0812">Transmembrane</keyword>
<sequence length="214" mass="23238">MTQPQPGEGAGGAAGSGTQTLPPPHDRTPQPPPSGPTHRFWSARRLPSAIVAFVCLVASGALLFDTAAVRADHPAGRWRRWIADQLAERPLDDPWVLGAAGLAVILGLWLIWLTATPGLRAVLPLRTPSPYMRAGIDRKAAALVLRDSALQVAGVSAARVTVGRRRVKALVDVNFRDIDEVHEELRAVLEEDLERMRTARPLRLSLTARRIQGK</sequence>
<dbReference type="EMBL" id="BMMS01000002">
    <property type="protein sequence ID" value="GGO81227.1"/>
    <property type="molecule type" value="Genomic_DNA"/>
</dbReference>
<evidence type="ECO:0000256" key="2">
    <source>
        <dbReference type="SAM" id="Phobius"/>
    </source>
</evidence>
<feature type="region of interest" description="Disordered" evidence="1">
    <location>
        <begin position="1"/>
        <end position="39"/>
    </location>
</feature>
<evidence type="ECO:0000313" key="4">
    <source>
        <dbReference type="EMBL" id="GGO81227.1"/>
    </source>
</evidence>
<protein>
    <recommendedName>
        <fullName evidence="3">DUF6286 domain-containing protein</fullName>
    </recommendedName>
</protein>
<dbReference type="RefSeq" id="WP_189129798.1">
    <property type="nucleotide sequence ID" value="NZ_BMMS01000002.1"/>
</dbReference>
<feature type="transmembrane region" description="Helical" evidence="2">
    <location>
        <begin position="46"/>
        <end position="64"/>
    </location>
</feature>
<reference evidence="4" key="1">
    <citation type="journal article" date="2014" name="Int. J. Syst. Evol. Microbiol.">
        <title>Complete genome sequence of Corynebacterium casei LMG S-19264T (=DSM 44701T), isolated from a smear-ripened cheese.</title>
        <authorList>
            <consortium name="US DOE Joint Genome Institute (JGI-PGF)"/>
            <person name="Walter F."/>
            <person name="Albersmeier A."/>
            <person name="Kalinowski J."/>
            <person name="Ruckert C."/>
        </authorList>
    </citation>
    <scope>NUCLEOTIDE SEQUENCE</scope>
    <source>
        <strain evidence="4">CGMCC 4.7201</strain>
    </source>
</reference>
<reference evidence="4" key="2">
    <citation type="submission" date="2020-09" db="EMBL/GenBank/DDBJ databases">
        <authorList>
            <person name="Sun Q."/>
            <person name="Zhou Y."/>
        </authorList>
    </citation>
    <scope>NUCLEOTIDE SEQUENCE</scope>
    <source>
        <strain evidence="4">CGMCC 4.7201</strain>
    </source>
</reference>
<keyword evidence="2" id="KW-1133">Transmembrane helix</keyword>
<name>A0A917ZG42_9ACTN</name>
<organism evidence="4 5">
    <name type="scientific">Wenjunlia tyrosinilytica</name>
    <dbReference type="NCBI Taxonomy" id="1544741"/>
    <lineage>
        <taxon>Bacteria</taxon>
        <taxon>Bacillati</taxon>
        <taxon>Actinomycetota</taxon>
        <taxon>Actinomycetes</taxon>
        <taxon>Kitasatosporales</taxon>
        <taxon>Streptomycetaceae</taxon>
        <taxon>Wenjunlia</taxon>
    </lineage>
</organism>
<gene>
    <name evidence="4" type="ORF">GCM10012280_04930</name>
</gene>
<proteinExistence type="predicted"/>
<feature type="transmembrane region" description="Helical" evidence="2">
    <location>
        <begin position="95"/>
        <end position="123"/>
    </location>
</feature>
<accession>A0A917ZG42</accession>
<dbReference type="Proteomes" id="UP000641932">
    <property type="component" value="Unassembled WGS sequence"/>
</dbReference>
<evidence type="ECO:0000259" key="3">
    <source>
        <dbReference type="Pfam" id="PF19803"/>
    </source>
</evidence>
<comment type="caution">
    <text evidence="4">The sequence shown here is derived from an EMBL/GenBank/DDBJ whole genome shotgun (WGS) entry which is preliminary data.</text>
</comment>
<dbReference type="AlphaFoldDB" id="A0A917ZG42"/>
<evidence type="ECO:0000256" key="1">
    <source>
        <dbReference type="SAM" id="MobiDB-lite"/>
    </source>
</evidence>
<feature type="domain" description="DUF6286" evidence="3">
    <location>
        <begin position="105"/>
        <end position="208"/>
    </location>
</feature>
<keyword evidence="2" id="KW-0472">Membrane</keyword>